<evidence type="ECO:0000313" key="4">
    <source>
        <dbReference type="EMBL" id="SDV50033.1"/>
    </source>
</evidence>
<evidence type="ECO:0000313" key="5">
    <source>
        <dbReference type="Proteomes" id="UP000243719"/>
    </source>
</evidence>
<dbReference type="STRING" id="1770053.SAMN05216551_11067"/>
<dbReference type="EMBL" id="FNLO01000010">
    <property type="protein sequence ID" value="SDV50033.1"/>
    <property type="molecule type" value="Genomic_DNA"/>
</dbReference>
<dbReference type="PANTHER" id="PTHR43479:SF12">
    <property type="entry name" value="TRANSCRIPTIONAL REGULATORY PROTEIN"/>
    <property type="match status" value="1"/>
</dbReference>
<dbReference type="Pfam" id="PF13972">
    <property type="entry name" value="TetR"/>
    <property type="match status" value="1"/>
</dbReference>
<dbReference type="RefSeq" id="WP_091910704.1">
    <property type="nucleotide sequence ID" value="NZ_FNLO01000010.1"/>
</dbReference>
<feature type="domain" description="HTH tetR-type" evidence="3">
    <location>
        <begin position="7"/>
        <end position="67"/>
    </location>
</feature>
<dbReference type="PROSITE" id="PS50977">
    <property type="entry name" value="HTH_TETR_2"/>
    <property type="match status" value="1"/>
</dbReference>
<dbReference type="InterPro" id="IPR009057">
    <property type="entry name" value="Homeodomain-like_sf"/>
</dbReference>
<dbReference type="InterPro" id="IPR001647">
    <property type="entry name" value="HTH_TetR"/>
</dbReference>
<sequence>MDIKLPRRTRERILQKSLKLFNEIGEPHVTTTTIAEEMSISPGNLYYHFRNKDDIINCIFLQFEAEIDKRMTFVGDSAPSIEEVWTYLQRMADFLWAYRFLYRDLNDLLARNRTLETHFKQIISHKVGFARSLCERLVASEEMAASATEIELIATNIGVIATYWLSYQFVMHPRKYNDQAAIRAELQRASLQILSVIAPYLRGASRERYQRLASATPPPPEKS</sequence>
<proteinExistence type="predicted"/>
<protein>
    <submittedName>
        <fullName evidence="4">DNA-binding transcriptional regulator, AcrR family</fullName>
    </submittedName>
</protein>
<dbReference type="InterPro" id="IPR050624">
    <property type="entry name" value="HTH-type_Tx_Regulator"/>
</dbReference>
<accession>A0A1H2PSN2</accession>
<evidence type="ECO:0000259" key="3">
    <source>
        <dbReference type="PROSITE" id="PS50977"/>
    </source>
</evidence>
<dbReference type="InterPro" id="IPR025722">
    <property type="entry name" value="TetR"/>
</dbReference>
<feature type="DNA-binding region" description="H-T-H motif" evidence="2">
    <location>
        <begin position="30"/>
        <end position="49"/>
    </location>
</feature>
<evidence type="ECO:0000256" key="1">
    <source>
        <dbReference type="ARBA" id="ARBA00023125"/>
    </source>
</evidence>
<reference evidence="5" key="1">
    <citation type="submission" date="2016-09" db="EMBL/GenBank/DDBJ databases">
        <authorList>
            <person name="Varghese N."/>
            <person name="Submissions S."/>
        </authorList>
    </citation>
    <scope>NUCLEOTIDE SEQUENCE [LARGE SCALE GENOMIC DNA]</scope>
    <source>
        <strain evidence="5">JS23</strain>
    </source>
</reference>
<dbReference type="Gene3D" id="1.10.357.10">
    <property type="entry name" value="Tetracycline Repressor, domain 2"/>
    <property type="match status" value="1"/>
</dbReference>
<name>A0A1H2PSN2_9BURK</name>
<dbReference type="AlphaFoldDB" id="A0A1H2PSN2"/>
<keyword evidence="5" id="KW-1185">Reference proteome</keyword>
<dbReference type="GO" id="GO:0003677">
    <property type="term" value="F:DNA binding"/>
    <property type="evidence" value="ECO:0007669"/>
    <property type="project" value="UniProtKB-UniRule"/>
</dbReference>
<gene>
    <name evidence="4" type="ORF">SAMN05216551_11067</name>
</gene>
<dbReference type="PRINTS" id="PR00455">
    <property type="entry name" value="HTHTETR"/>
</dbReference>
<dbReference type="Pfam" id="PF00440">
    <property type="entry name" value="TetR_N"/>
    <property type="match status" value="1"/>
</dbReference>
<dbReference type="Proteomes" id="UP000243719">
    <property type="component" value="Unassembled WGS sequence"/>
</dbReference>
<dbReference type="OrthoDB" id="8770705at2"/>
<keyword evidence="1 2" id="KW-0238">DNA-binding</keyword>
<evidence type="ECO:0000256" key="2">
    <source>
        <dbReference type="PROSITE-ProRule" id="PRU00335"/>
    </source>
</evidence>
<dbReference type="SUPFAM" id="SSF46689">
    <property type="entry name" value="Homeodomain-like"/>
    <property type="match status" value="1"/>
</dbReference>
<organism evidence="4 5">
    <name type="scientific">Chitinasiproducens palmae</name>
    <dbReference type="NCBI Taxonomy" id="1770053"/>
    <lineage>
        <taxon>Bacteria</taxon>
        <taxon>Pseudomonadati</taxon>
        <taxon>Pseudomonadota</taxon>
        <taxon>Betaproteobacteria</taxon>
        <taxon>Burkholderiales</taxon>
        <taxon>Burkholderiaceae</taxon>
        <taxon>Chitinasiproducens</taxon>
    </lineage>
</organism>
<dbReference type="PANTHER" id="PTHR43479">
    <property type="entry name" value="ACREF/ENVCD OPERON REPRESSOR-RELATED"/>
    <property type="match status" value="1"/>
</dbReference>